<evidence type="ECO:0000256" key="1">
    <source>
        <dbReference type="SAM" id="MobiDB-lite"/>
    </source>
</evidence>
<feature type="domain" description="Reverse transcriptase Ty1/copia-type" evidence="2">
    <location>
        <begin position="2"/>
        <end position="133"/>
    </location>
</feature>
<feature type="region of interest" description="Disordered" evidence="1">
    <location>
        <begin position="359"/>
        <end position="391"/>
    </location>
</feature>
<name>A0A6L2KIJ8_TANCI</name>
<feature type="domain" description="Reverse transcriptase Ty1/copia-type" evidence="2">
    <location>
        <begin position="191"/>
        <end position="284"/>
    </location>
</feature>
<evidence type="ECO:0000313" key="4">
    <source>
        <dbReference type="EMBL" id="GEU49206.1"/>
    </source>
</evidence>
<dbReference type="EMBL" id="BKCJ010002532">
    <property type="protein sequence ID" value="GEU49206.1"/>
    <property type="molecule type" value="Genomic_DNA"/>
</dbReference>
<comment type="caution">
    <text evidence="4">The sequence shown here is derived from an EMBL/GenBank/DDBJ whole genome shotgun (WGS) entry which is preliminary data.</text>
</comment>
<sequence length="704" mass="79568">MTITLKWIYKVKLDEYSDVLENKAQLVVKGYPQEKGINFEELFAPVARIEAIRIFLANAASKNIIIYEMDVKTAFLNGELNEEVYVSQPESFIDPHHPIHVYHLKKALYGLKQAPTAWYNTLSRFLLDNKFSKGVVDPTDKFKISDVNDGANVIFLRGTINMGLWYPKGTAMALTAYAYADHAGCQDTRGTKGYRQEEGIDFQESFALVARIKAIRIFIVNATSKNMIMYQMDVKTAFLNDGLKEEVYVSQPEGFFDPDHPTHVYRLKKALYGLKGTINMGLWYPKGTAMALTAYAYADHAGCQDTRGNKMKEKGDLCILVGYSTQSKGYRVYNKRTRMIVEFIHIRFDEIKVVSKTSVANDTSGLVPQRQKASDYDNPDPTPGQAPVGGVAFREPTSGITLKLFNVEGKGKGIATDEQVAQPSAQPEDDTFANIVRDTPSPTDAETCAETDKTNSEGDTEILNIGEEQGEDVVNRVDLEEKTVKINEGQAGSDPGKTPKSRPPPERTLRPMHDDFVATMYPQVYESLKQSDEEHVYVENPLSSTGALSSMKNMDAFTFSDQFFIDKPTKDDLGKTTMETKVESMVTVLIHQVSSSVPPLSISHLRNLYLLPFNNYSLRRQLKQQQQPFHFHHLYNNKALQIPYLYLNMDEFLAEKDKSRKRRRNDQDPPPPPDSDQGKKKSLLYEEGRYTPSARNDYKPIESF</sequence>
<dbReference type="InterPro" id="IPR057670">
    <property type="entry name" value="SH3_retrovirus"/>
</dbReference>
<feature type="region of interest" description="Disordered" evidence="1">
    <location>
        <begin position="484"/>
        <end position="510"/>
    </location>
</feature>
<reference evidence="4" key="1">
    <citation type="journal article" date="2019" name="Sci. Rep.">
        <title>Draft genome of Tanacetum cinerariifolium, the natural source of mosquito coil.</title>
        <authorList>
            <person name="Yamashiro T."/>
            <person name="Shiraishi A."/>
            <person name="Satake H."/>
            <person name="Nakayama K."/>
        </authorList>
    </citation>
    <scope>NUCLEOTIDE SEQUENCE</scope>
</reference>
<feature type="domain" description="Retroviral polymerase SH3-like" evidence="3">
    <location>
        <begin position="304"/>
        <end position="357"/>
    </location>
</feature>
<dbReference type="AlphaFoldDB" id="A0A6L2KIJ8"/>
<feature type="region of interest" description="Disordered" evidence="1">
    <location>
        <begin position="417"/>
        <end position="458"/>
    </location>
</feature>
<evidence type="ECO:0000259" key="3">
    <source>
        <dbReference type="Pfam" id="PF25597"/>
    </source>
</evidence>
<proteinExistence type="predicted"/>
<dbReference type="PANTHER" id="PTHR11439">
    <property type="entry name" value="GAG-POL-RELATED RETROTRANSPOSON"/>
    <property type="match status" value="1"/>
</dbReference>
<dbReference type="InterPro" id="IPR013103">
    <property type="entry name" value="RVT_2"/>
</dbReference>
<organism evidence="4">
    <name type="scientific">Tanacetum cinerariifolium</name>
    <name type="common">Dalmatian daisy</name>
    <name type="synonym">Chrysanthemum cinerariifolium</name>
    <dbReference type="NCBI Taxonomy" id="118510"/>
    <lineage>
        <taxon>Eukaryota</taxon>
        <taxon>Viridiplantae</taxon>
        <taxon>Streptophyta</taxon>
        <taxon>Embryophyta</taxon>
        <taxon>Tracheophyta</taxon>
        <taxon>Spermatophyta</taxon>
        <taxon>Magnoliopsida</taxon>
        <taxon>eudicotyledons</taxon>
        <taxon>Gunneridae</taxon>
        <taxon>Pentapetalae</taxon>
        <taxon>asterids</taxon>
        <taxon>campanulids</taxon>
        <taxon>Asterales</taxon>
        <taxon>Asteraceae</taxon>
        <taxon>Asteroideae</taxon>
        <taxon>Anthemideae</taxon>
        <taxon>Anthemidinae</taxon>
        <taxon>Tanacetum</taxon>
    </lineage>
</organism>
<dbReference type="InterPro" id="IPR043502">
    <property type="entry name" value="DNA/RNA_pol_sf"/>
</dbReference>
<accession>A0A6L2KIJ8</accession>
<dbReference type="Pfam" id="PF07727">
    <property type="entry name" value="RVT_2"/>
    <property type="match status" value="2"/>
</dbReference>
<dbReference type="SUPFAM" id="SSF56672">
    <property type="entry name" value="DNA/RNA polymerases"/>
    <property type="match status" value="1"/>
</dbReference>
<feature type="region of interest" description="Disordered" evidence="1">
    <location>
        <begin position="657"/>
        <end position="704"/>
    </location>
</feature>
<dbReference type="PANTHER" id="PTHR11439:SF509">
    <property type="entry name" value="RNA-DIRECTED DNA POLYMERASE"/>
    <property type="match status" value="1"/>
</dbReference>
<protein>
    <submittedName>
        <fullName evidence="4">Retrovirus-related Pol polyprotein from transposon TNT 1-94</fullName>
    </submittedName>
</protein>
<gene>
    <name evidence="4" type="ORF">Tci_021184</name>
</gene>
<evidence type="ECO:0000259" key="2">
    <source>
        <dbReference type="Pfam" id="PF07727"/>
    </source>
</evidence>
<dbReference type="Pfam" id="PF25597">
    <property type="entry name" value="SH3_retrovirus"/>
    <property type="match status" value="1"/>
</dbReference>
<feature type="compositionally biased region" description="Basic and acidic residues" evidence="1">
    <location>
        <begin position="676"/>
        <end position="689"/>
    </location>
</feature>